<evidence type="ECO:0000313" key="2">
    <source>
        <dbReference type="EMBL" id="KKN71915.1"/>
    </source>
</evidence>
<feature type="region of interest" description="Disordered" evidence="1">
    <location>
        <begin position="1"/>
        <end position="33"/>
    </location>
</feature>
<protein>
    <submittedName>
        <fullName evidence="2">Uncharacterized protein</fullName>
    </submittedName>
</protein>
<feature type="region of interest" description="Disordered" evidence="1">
    <location>
        <begin position="104"/>
        <end position="137"/>
    </location>
</feature>
<organism evidence="2">
    <name type="scientific">marine sediment metagenome</name>
    <dbReference type="NCBI Taxonomy" id="412755"/>
    <lineage>
        <taxon>unclassified sequences</taxon>
        <taxon>metagenomes</taxon>
        <taxon>ecological metagenomes</taxon>
    </lineage>
</organism>
<dbReference type="AlphaFoldDB" id="A0A0F9SSF6"/>
<evidence type="ECO:0000256" key="1">
    <source>
        <dbReference type="SAM" id="MobiDB-lite"/>
    </source>
</evidence>
<name>A0A0F9SSF6_9ZZZZ</name>
<reference evidence="2" key="1">
    <citation type="journal article" date="2015" name="Nature">
        <title>Complex archaea that bridge the gap between prokaryotes and eukaryotes.</title>
        <authorList>
            <person name="Spang A."/>
            <person name="Saw J.H."/>
            <person name="Jorgensen S.L."/>
            <person name="Zaremba-Niedzwiedzka K."/>
            <person name="Martijn J."/>
            <person name="Lind A.E."/>
            <person name="van Eijk R."/>
            <person name="Schleper C."/>
            <person name="Guy L."/>
            <person name="Ettema T.J."/>
        </authorList>
    </citation>
    <scope>NUCLEOTIDE SEQUENCE</scope>
</reference>
<proteinExistence type="predicted"/>
<feature type="compositionally biased region" description="Basic and acidic residues" evidence="1">
    <location>
        <begin position="104"/>
        <end position="130"/>
    </location>
</feature>
<accession>A0A0F9SSF6</accession>
<sequence length="137" mass="15592">MPDKKPPRVPPKRKKPDKPENKPENSRKGEITGKLLTTELKRLAHLAHSVDDEGNPLTKQQVLAAMVWDKALGYTKVDKDTNKKVEYKPERWAISMLFDRLEGRVNTADKDNKERPLSEKMSDAAKKRIESATSDAE</sequence>
<feature type="compositionally biased region" description="Basic and acidic residues" evidence="1">
    <location>
        <begin position="17"/>
        <end position="31"/>
    </location>
</feature>
<dbReference type="EMBL" id="LAZR01000373">
    <property type="protein sequence ID" value="KKN71915.1"/>
    <property type="molecule type" value="Genomic_DNA"/>
</dbReference>
<comment type="caution">
    <text evidence="2">The sequence shown here is derived from an EMBL/GenBank/DDBJ whole genome shotgun (WGS) entry which is preliminary data.</text>
</comment>
<gene>
    <name evidence="2" type="ORF">LCGC14_0415610</name>
</gene>